<evidence type="ECO:0000313" key="3">
    <source>
        <dbReference type="Proteomes" id="UP001530293"/>
    </source>
</evidence>
<dbReference type="EMBL" id="JALLBG020000228">
    <property type="protein sequence ID" value="KAL3758616.1"/>
    <property type="molecule type" value="Genomic_DNA"/>
</dbReference>
<name>A0ABD3M9H3_9STRA</name>
<gene>
    <name evidence="2" type="ORF">ACHAWU_008370</name>
</gene>
<dbReference type="PANTHER" id="PTHR43617">
    <property type="entry name" value="L-AMINO ACID N-ACETYLTRANSFERASE"/>
    <property type="match status" value="1"/>
</dbReference>
<comment type="caution">
    <text evidence="2">The sequence shown here is derived from an EMBL/GenBank/DDBJ whole genome shotgun (WGS) entry which is preliminary data.</text>
</comment>
<dbReference type="Gene3D" id="3.40.630.30">
    <property type="match status" value="1"/>
</dbReference>
<dbReference type="InterPro" id="IPR050276">
    <property type="entry name" value="MshD_Acetyltransferase"/>
</dbReference>
<keyword evidence="3" id="KW-1185">Reference proteome</keyword>
<feature type="domain" description="N-acetyltransferase" evidence="1">
    <location>
        <begin position="62"/>
        <end position="241"/>
    </location>
</feature>
<evidence type="ECO:0000259" key="1">
    <source>
        <dbReference type="PROSITE" id="PS51186"/>
    </source>
</evidence>
<organism evidence="2 3">
    <name type="scientific">Discostella pseudostelligera</name>
    <dbReference type="NCBI Taxonomy" id="259834"/>
    <lineage>
        <taxon>Eukaryota</taxon>
        <taxon>Sar</taxon>
        <taxon>Stramenopiles</taxon>
        <taxon>Ochrophyta</taxon>
        <taxon>Bacillariophyta</taxon>
        <taxon>Coscinodiscophyceae</taxon>
        <taxon>Thalassiosirophycidae</taxon>
        <taxon>Stephanodiscales</taxon>
        <taxon>Stephanodiscaceae</taxon>
        <taxon>Discostella</taxon>
    </lineage>
</organism>
<dbReference type="PROSITE" id="PS51186">
    <property type="entry name" value="GNAT"/>
    <property type="match status" value="1"/>
</dbReference>
<proteinExistence type="predicted"/>
<evidence type="ECO:0000313" key="2">
    <source>
        <dbReference type="EMBL" id="KAL3758616.1"/>
    </source>
</evidence>
<dbReference type="Proteomes" id="UP001530293">
    <property type="component" value="Unassembled WGS sequence"/>
</dbReference>
<dbReference type="CDD" id="cd04301">
    <property type="entry name" value="NAT_SF"/>
    <property type="match status" value="1"/>
</dbReference>
<dbReference type="InterPro" id="IPR016181">
    <property type="entry name" value="Acyl_CoA_acyltransferase"/>
</dbReference>
<reference evidence="2 3" key="1">
    <citation type="submission" date="2024-10" db="EMBL/GenBank/DDBJ databases">
        <title>Updated reference genomes for cyclostephanoid diatoms.</title>
        <authorList>
            <person name="Roberts W.R."/>
            <person name="Alverson A.J."/>
        </authorList>
    </citation>
    <scope>NUCLEOTIDE SEQUENCE [LARGE SCALE GENOMIC DNA]</scope>
    <source>
        <strain evidence="2 3">AJA232-27</strain>
    </source>
</reference>
<dbReference type="Pfam" id="PF00583">
    <property type="entry name" value="Acetyltransf_1"/>
    <property type="match status" value="1"/>
</dbReference>
<dbReference type="SUPFAM" id="SSF55729">
    <property type="entry name" value="Acyl-CoA N-acyltransferases (Nat)"/>
    <property type="match status" value="1"/>
</dbReference>
<protein>
    <recommendedName>
        <fullName evidence="1">N-acetyltransferase domain-containing protein</fullName>
    </recommendedName>
</protein>
<accession>A0ABD3M9H3</accession>
<dbReference type="InterPro" id="IPR000182">
    <property type="entry name" value="GNAT_dom"/>
</dbReference>
<sequence length="251" mass="28284">MLNLSVSVSNLNANNPISFLFVADHLSWKTISLFVATNDYHSSIDLGPAARILTEEFYSQKTNFITFQIERLKTVLSLESTFPNKQTLIQNEYSKRPTSLQKMIVACDAKDGNVVGFAEVDARSFREATSAAQQYSTADSSSSNNEILRSYMYNLAVDKKWKRKGIASALVRACEQFVSDAHADSCMERRLYLRVRKCNIAAIALYESLGYREMEPEEIQLSVEDINRDSLEDGELILFVKDLSIGDECTV</sequence>
<dbReference type="AlphaFoldDB" id="A0ABD3M9H3"/>